<dbReference type="AlphaFoldDB" id="A0AAE1H3A7"/>
<dbReference type="InterPro" id="IPR008984">
    <property type="entry name" value="SMAD_FHA_dom_sf"/>
</dbReference>
<feature type="compositionally biased region" description="Basic residues" evidence="2">
    <location>
        <begin position="296"/>
        <end position="311"/>
    </location>
</feature>
<dbReference type="GO" id="GO:0003676">
    <property type="term" value="F:nucleic acid binding"/>
    <property type="evidence" value="ECO:0007669"/>
    <property type="project" value="InterPro"/>
</dbReference>
<feature type="compositionally biased region" description="Basic and acidic residues" evidence="2">
    <location>
        <begin position="352"/>
        <end position="365"/>
    </location>
</feature>
<dbReference type="CDD" id="cd22686">
    <property type="entry name" value="FHA_AGGF1"/>
    <property type="match status" value="1"/>
</dbReference>
<feature type="coiled-coil region" evidence="1">
    <location>
        <begin position="40"/>
        <end position="67"/>
    </location>
</feature>
<dbReference type="SUPFAM" id="SSF49879">
    <property type="entry name" value="SMAD/FHA domain"/>
    <property type="match status" value="1"/>
</dbReference>
<sequence length="755" mass="84704">MIAAEDNDQEGEALSRCSEEDLSHSFEVVLKDLPEVLSYIKRLNEHIQKQQCTLVKLFEKLKEYKQLSSLNLKNGSSKIDVSTQTDSTSDQLAFSLPQQSQQTSSDDQFAEWATSSNTKSAISLADEVKKVAESAMQQTGFVYEETSGMYYDYNTGYYYNAEMGLYYDGNSGTYLYYNEGTKTYEYHSHAATPVELIPQQQIVAPPVPFVLTAKSVQIPFSSALNSKGKSFNSIPESKQKSGYSELEVNKKSISKEKEEKSGSVSFEKELKKKTTVNIEKEERKKEKKSSSADKKDKKKSKSSNKASRKNSKAAPKSIPDPLETKETELQMTCSNPMAPVNPEDLEMINLLESRDESDSPKESRHEHKRKGKHKKHKSKKKKKKRHRSHSRSENSMEEGECSLSSESESETTDSLIKKVSMEDVEEDTPQDIPPAPEYNTDAYALDIEKPWKKLRRLSDEASEAWPPCMRIIVESTEVRNLNVGNLFIVTCKGGTLGREKFHAVCIPDINISKHHGIFTFDELSGKYFFTDYGSRNGTYVNKQRLSSAKQESDPCEIPHGTVITLGSTNLLCHIHPGRETCEECEPGVVASRKAEDYEPAPIPSQTGESKSEKRMQELRRLRKRFGIGSSESKAELAPGYEDRAEIRRVTVGSHNEHAKTEMASTTESIRSTNKGFKMLSKMGWKEGESLGRDGTGLTEPVLVTQRAEKAGLGAENAFDAVGAGLPLPGPRQRADRWQRARERYGQLPDTVDECE</sequence>
<dbReference type="PANTHER" id="PTHR23106">
    <property type="entry name" value="ANGIOGENIC FACTOR WITH G PATCH AND FHA DOMAINS 1"/>
    <property type="match status" value="1"/>
</dbReference>
<keyword evidence="1" id="KW-0175">Coiled coil</keyword>
<dbReference type="PROSITE" id="PS50174">
    <property type="entry name" value="G_PATCH"/>
    <property type="match status" value="1"/>
</dbReference>
<feature type="domain" description="FHA" evidence="3">
    <location>
        <begin position="494"/>
        <end position="545"/>
    </location>
</feature>
<evidence type="ECO:0000259" key="4">
    <source>
        <dbReference type="PROSITE" id="PS50174"/>
    </source>
</evidence>
<dbReference type="Pfam" id="PF00498">
    <property type="entry name" value="FHA"/>
    <property type="match status" value="1"/>
</dbReference>
<protein>
    <submittedName>
        <fullName evidence="5">Angiogenic factor with G patch and FHA domains 1</fullName>
    </submittedName>
</protein>
<organism evidence="5 6">
    <name type="scientific">Frankliniella fusca</name>
    <dbReference type="NCBI Taxonomy" id="407009"/>
    <lineage>
        <taxon>Eukaryota</taxon>
        <taxon>Metazoa</taxon>
        <taxon>Ecdysozoa</taxon>
        <taxon>Arthropoda</taxon>
        <taxon>Hexapoda</taxon>
        <taxon>Insecta</taxon>
        <taxon>Pterygota</taxon>
        <taxon>Neoptera</taxon>
        <taxon>Paraneoptera</taxon>
        <taxon>Thysanoptera</taxon>
        <taxon>Terebrantia</taxon>
        <taxon>Thripoidea</taxon>
        <taxon>Thripidae</taxon>
        <taxon>Frankliniella</taxon>
    </lineage>
</organism>
<dbReference type="SMART" id="SM00443">
    <property type="entry name" value="G_patch"/>
    <property type="match status" value="1"/>
</dbReference>
<feature type="region of interest" description="Disordered" evidence="2">
    <location>
        <begin position="595"/>
        <end position="615"/>
    </location>
</feature>
<feature type="compositionally biased region" description="Basic and acidic residues" evidence="2">
    <location>
        <begin position="732"/>
        <end position="744"/>
    </location>
</feature>
<feature type="compositionally biased region" description="Basic and acidic residues" evidence="2">
    <location>
        <begin position="278"/>
        <end position="295"/>
    </location>
</feature>
<dbReference type="InterPro" id="IPR041591">
    <property type="entry name" value="OCRE"/>
</dbReference>
<accession>A0AAE1H3A7</accession>
<feature type="region of interest" description="Disordered" evidence="2">
    <location>
        <begin position="720"/>
        <end position="755"/>
    </location>
</feature>
<dbReference type="PANTHER" id="PTHR23106:SF24">
    <property type="entry name" value="ANGIOGENIC FACTOR WITH G PATCH AND FHA DOMAINS 1"/>
    <property type="match status" value="1"/>
</dbReference>
<feature type="compositionally biased region" description="Polar residues" evidence="2">
    <location>
        <begin position="226"/>
        <end position="242"/>
    </location>
</feature>
<gene>
    <name evidence="5" type="ORF">KUF71_023392</name>
</gene>
<evidence type="ECO:0000313" key="6">
    <source>
        <dbReference type="Proteomes" id="UP001219518"/>
    </source>
</evidence>
<dbReference type="Pfam" id="PF01585">
    <property type="entry name" value="G-patch"/>
    <property type="match status" value="1"/>
</dbReference>
<dbReference type="SMART" id="SM00240">
    <property type="entry name" value="FHA"/>
    <property type="match status" value="1"/>
</dbReference>
<evidence type="ECO:0000313" key="5">
    <source>
        <dbReference type="EMBL" id="KAK3913979.1"/>
    </source>
</evidence>
<dbReference type="InterPro" id="IPR000253">
    <property type="entry name" value="FHA_dom"/>
</dbReference>
<dbReference type="Proteomes" id="UP001219518">
    <property type="component" value="Unassembled WGS sequence"/>
</dbReference>
<feature type="compositionally biased region" description="Basic and acidic residues" evidence="2">
    <location>
        <begin position="247"/>
        <end position="265"/>
    </location>
</feature>
<keyword evidence="6" id="KW-1185">Reference proteome</keyword>
<name>A0AAE1H3A7_9NEOP</name>
<feature type="domain" description="G-patch" evidence="4">
    <location>
        <begin position="671"/>
        <end position="717"/>
    </location>
</feature>
<evidence type="ECO:0000259" key="3">
    <source>
        <dbReference type="PROSITE" id="PS50006"/>
    </source>
</evidence>
<dbReference type="EMBL" id="JAHWGI010000349">
    <property type="protein sequence ID" value="KAK3913979.1"/>
    <property type="molecule type" value="Genomic_DNA"/>
</dbReference>
<feature type="region of interest" description="Disordered" evidence="2">
    <location>
        <begin position="278"/>
        <end position="415"/>
    </location>
</feature>
<reference evidence="5" key="2">
    <citation type="journal article" date="2023" name="BMC Genomics">
        <title>Pest status, molecular evolution, and epigenetic factors derived from the genome assembly of Frankliniella fusca, a thysanopteran phytovirus vector.</title>
        <authorList>
            <person name="Catto M.A."/>
            <person name="Labadie P.E."/>
            <person name="Jacobson A.L."/>
            <person name="Kennedy G.G."/>
            <person name="Srinivasan R."/>
            <person name="Hunt B.G."/>
        </authorList>
    </citation>
    <scope>NUCLEOTIDE SEQUENCE</scope>
    <source>
        <strain evidence="5">PL_HMW_Pooled</strain>
    </source>
</reference>
<feature type="compositionally biased region" description="Basic residues" evidence="2">
    <location>
        <begin position="366"/>
        <end position="389"/>
    </location>
</feature>
<reference evidence="5" key="1">
    <citation type="submission" date="2021-07" db="EMBL/GenBank/DDBJ databases">
        <authorList>
            <person name="Catto M.A."/>
            <person name="Jacobson A."/>
            <person name="Kennedy G."/>
            <person name="Labadie P."/>
            <person name="Hunt B.G."/>
            <person name="Srinivasan R."/>
        </authorList>
    </citation>
    <scope>NUCLEOTIDE SEQUENCE</scope>
    <source>
        <strain evidence="5">PL_HMW_Pooled</strain>
        <tissue evidence="5">Head</tissue>
    </source>
</reference>
<comment type="caution">
    <text evidence="5">The sequence shown here is derived from an EMBL/GenBank/DDBJ whole genome shotgun (WGS) entry which is preliminary data.</text>
</comment>
<dbReference type="Pfam" id="PF17780">
    <property type="entry name" value="OCRE"/>
    <property type="match status" value="1"/>
</dbReference>
<dbReference type="InterPro" id="IPR053027">
    <property type="entry name" value="AGGF1"/>
</dbReference>
<feature type="region of interest" description="Disordered" evidence="2">
    <location>
        <begin position="226"/>
        <end position="265"/>
    </location>
</feature>
<evidence type="ECO:0000256" key="1">
    <source>
        <dbReference type="SAM" id="Coils"/>
    </source>
</evidence>
<dbReference type="InterPro" id="IPR000467">
    <property type="entry name" value="G_patch_dom"/>
</dbReference>
<dbReference type="Gene3D" id="2.60.200.20">
    <property type="match status" value="1"/>
</dbReference>
<evidence type="ECO:0000256" key="2">
    <source>
        <dbReference type="SAM" id="MobiDB-lite"/>
    </source>
</evidence>
<dbReference type="PROSITE" id="PS50006">
    <property type="entry name" value="FHA_DOMAIN"/>
    <property type="match status" value="1"/>
</dbReference>
<proteinExistence type="predicted"/>